<dbReference type="EMBL" id="BSFI01000007">
    <property type="protein sequence ID" value="GLK68030.1"/>
    <property type="molecule type" value="Genomic_DNA"/>
</dbReference>
<dbReference type="RefSeq" id="WP_271168262.1">
    <property type="nucleotide sequence ID" value="NZ_BSFI01000007.1"/>
</dbReference>
<keyword evidence="1" id="KW-1133">Transmembrane helix</keyword>
<dbReference type="Pfam" id="PF07332">
    <property type="entry name" value="Phage_holin_3_6"/>
    <property type="match status" value="1"/>
</dbReference>
<evidence type="ECO:0000256" key="1">
    <source>
        <dbReference type="SAM" id="Phobius"/>
    </source>
</evidence>
<comment type="caution">
    <text evidence="2">The sequence shown here is derived from an EMBL/GenBank/DDBJ whole genome shotgun (WGS) entry which is preliminary data.</text>
</comment>
<dbReference type="InterPro" id="IPR009937">
    <property type="entry name" value="Phage_holin_3_6"/>
</dbReference>
<gene>
    <name evidence="2" type="ORF">GCM10008179_16680</name>
</gene>
<proteinExistence type="predicted"/>
<evidence type="ECO:0000313" key="3">
    <source>
        <dbReference type="Proteomes" id="UP001143372"/>
    </source>
</evidence>
<reference evidence="2" key="1">
    <citation type="journal article" date="2014" name="Int. J. Syst. Evol. Microbiol.">
        <title>Complete genome sequence of Corynebacterium casei LMG S-19264T (=DSM 44701T), isolated from a smear-ripened cheese.</title>
        <authorList>
            <consortium name="US DOE Joint Genome Institute (JGI-PGF)"/>
            <person name="Walter F."/>
            <person name="Albersmeier A."/>
            <person name="Kalinowski J."/>
            <person name="Ruckert C."/>
        </authorList>
    </citation>
    <scope>NUCLEOTIDE SEQUENCE</scope>
    <source>
        <strain evidence="2">VKM B-2347</strain>
    </source>
</reference>
<keyword evidence="3" id="KW-1185">Reference proteome</keyword>
<organism evidence="2 3">
    <name type="scientific">Hansschlegelia plantiphila</name>
    <dbReference type="NCBI Taxonomy" id="374655"/>
    <lineage>
        <taxon>Bacteria</taxon>
        <taxon>Pseudomonadati</taxon>
        <taxon>Pseudomonadota</taxon>
        <taxon>Alphaproteobacteria</taxon>
        <taxon>Hyphomicrobiales</taxon>
        <taxon>Methylopilaceae</taxon>
        <taxon>Hansschlegelia</taxon>
    </lineage>
</organism>
<evidence type="ECO:0000313" key="2">
    <source>
        <dbReference type="EMBL" id="GLK68030.1"/>
    </source>
</evidence>
<dbReference type="Proteomes" id="UP001143372">
    <property type="component" value="Unassembled WGS sequence"/>
</dbReference>
<reference evidence="2" key="2">
    <citation type="submission" date="2023-01" db="EMBL/GenBank/DDBJ databases">
        <authorList>
            <person name="Sun Q."/>
            <person name="Evtushenko L."/>
        </authorList>
    </citation>
    <scope>NUCLEOTIDE SEQUENCE</scope>
    <source>
        <strain evidence="2">VKM B-2347</strain>
    </source>
</reference>
<protein>
    <recommendedName>
        <fullName evidence="4">Phage holin family protein</fullName>
    </recommendedName>
</protein>
<dbReference type="AlphaFoldDB" id="A0A9W6J2E6"/>
<name>A0A9W6J2E6_9HYPH</name>
<feature type="transmembrane region" description="Helical" evidence="1">
    <location>
        <begin position="28"/>
        <end position="53"/>
    </location>
</feature>
<sequence>MWRLLLQAGFGIATLDVGRRIARLKRTAVYLSLAGVVGLLGLGALVAAAAIAVEPWLGPAGAAAAVGGFLVLVAALVAFIGTREPRIVKPTRTPIVERVRAEVGAAGAAITSARAARIADPAQPRPPGARRKRALNMVLIATLAGVILGRRL</sequence>
<feature type="transmembrane region" description="Helical" evidence="1">
    <location>
        <begin position="59"/>
        <end position="82"/>
    </location>
</feature>
<accession>A0A9W6J2E6</accession>
<keyword evidence="1" id="KW-0472">Membrane</keyword>
<evidence type="ECO:0008006" key="4">
    <source>
        <dbReference type="Google" id="ProtNLM"/>
    </source>
</evidence>
<keyword evidence="1" id="KW-0812">Transmembrane</keyword>